<dbReference type="PANTHER" id="PTHR30153">
    <property type="entry name" value="REPLICATIVE DNA HELICASE DNAB"/>
    <property type="match status" value="1"/>
</dbReference>
<comment type="caution">
    <text evidence="12">The sequence shown here is derived from an EMBL/GenBank/DDBJ whole genome shotgun (WGS) entry which is preliminary data.</text>
</comment>
<evidence type="ECO:0000313" key="13">
    <source>
        <dbReference type="Proteomes" id="UP001526147"/>
    </source>
</evidence>
<dbReference type="RefSeq" id="WP_264141641.1">
    <property type="nucleotide sequence ID" value="NZ_JAOYEY010000023.1"/>
</dbReference>
<dbReference type="InterPro" id="IPR027417">
    <property type="entry name" value="P-loop_NTPase"/>
</dbReference>
<dbReference type="Gene3D" id="3.40.50.300">
    <property type="entry name" value="P-loop containing nucleotide triphosphate hydrolases"/>
    <property type="match status" value="1"/>
</dbReference>
<reference evidence="12 13" key="1">
    <citation type="submission" date="2022-10" db="EMBL/GenBank/DDBJ databases">
        <title>Draft genome assembly of moderately radiation resistant bacterium Metabacillus halosaccharovorans.</title>
        <authorList>
            <person name="Pal S."/>
            <person name="Gopinathan A."/>
        </authorList>
    </citation>
    <scope>NUCLEOTIDE SEQUENCE [LARGE SCALE GENOMIC DNA]</scope>
    <source>
        <strain evidence="12 13">VITHBRA001</strain>
    </source>
</reference>
<dbReference type="Gene3D" id="1.10.860.10">
    <property type="entry name" value="DNAb Helicase, Chain A"/>
    <property type="match status" value="1"/>
</dbReference>
<dbReference type="SUPFAM" id="SSF52540">
    <property type="entry name" value="P-loop containing nucleoside triphosphate hydrolases"/>
    <property type="match status" value="1"/>
</dbReference>
<organism evidence="12 13">
    <name type="scientific">Metabacillus halosaccharovorans</name>
    <dbReference type="NCBI Taxonomy" id="930124"/>
    <lineage>
        <taxon>Bacteria</taxon>
        <taxon>Bacillati</taxon>
        <taxon>Bacillota</taxon>
        <taxon>Bacilli</taxon>
        <taxon>Bacillales</taxon>
        <taxon>Bacillaceae</taxon>
        <taxon>Metabacillus</taxon>
    </lineage>
</organism>
<keyword evidence="13" id="KW-1185">Reference proteome</keyword>
<dbReference type="InterPro" id="IPR036185">
    <property type="entry name" value="DNA_heli_DnaB-like_N_sf"/>
</dbReference>
<evidence type="ECO:0000259" key="11">
    <source>
        <dbReference type="PROSITE" id="PS51199"/>
    </source>
</evidence>
<evidence type="ECO:0000256" key="10">
    <source>
        <dbReference type="ARBA" id="ARBA00048954"/>
    </source>
</evidence>
<dbReference type="EMBL" id="JAOYEY010000023">
    <property type="protein sequence ID" value="MCV9884723.1"/>
    <property type="molecule type" value="Genomic_DNA"/>
</dbReference>
<evidence type="ECO:0000256" key="7">
    <source>
        <dbReference type="ARBA" id="ARBA00023125"/>
    </source>
</evidence>
<proteinExistence type="inferred from homology"/>
<keyword evidence="3" id="KW-0547">Nucleotide-binding</keyword>
<evidence type="ECO:0000256" key="4">
    <source>
        <dbReference type="ARBA" id="ARBA00022801"/>
    </source>
</evidence>
<dbReference type="InterPro" id="IPR007694">
    <property type="entry name" value="DNA_helicase_DnaB-like_C"/>
</dbReference>
<evidence type="ECO:0000256" key="6">
    <source>
        <dbReference type="ARBA" id="ARBA00022840"/>
    </source>
</evidence>
<evidence type="ECO:0000256" key="3">
    <source>
        <dbReference type="ARBA" id="ARBA00022741"/>
    </source>
</evidence>
<keyword evidence="5" id="KW-0347">Helicase</keyword>
<dbReference type="PROSITE" id="PS51199">
    <property type="entry name" value="SF4_HELICASE"/>
    <property type="match status" value="1"/>
</dbReference>
<dbReference type="EC" id="5.6.2.3" evidence="9"/>
<dbReference type="Pfam" id="PF00772">
    <property type="entry name" value="DnaB"/>
    <property type="match status" value="1"/>
</dbReference>
<keyword evidence="6" id="KW-0067">ATP-binding</keyword>
<keyword evidence="2" id="KW-0235">DNA replication</keyword>
<sequence>MIQMSSIGDNLNAEQSVLGAVFLDSNVLDQITFLEDRDFQVGRHREIYKIMRKLEKNGVPLDLITITEELDRLNMIENVGGVNYLSQLAESCPTTANIEFYAKIVRSKAMERRIKDTSLIIGDMSRADYESDEEFFSYVEQLVTQLRPQDNTKMKSFSESKKDYFEYLEKQNEFIKTGFEQFDKWAHGAWRGWLWVLAGRPSVGKTAMLLQRIYGMAKQQKGVLMIFSQEMKKESLIDRLVSQSTGISFNKIKTKKLNERERTLVEMAYENFEYLPIFIQDSAGVTIEEVRATAKQLKKKHGRIAAIAVDYLQIMRIPQKKGESRAQAIGNVTGEAKRIAMDLDCCFIMLSQMSRDFEKALKPQLSHLKESGSIEQDADMVEFLWHDPSDTAMGGKVIQQTFAKGRDTGLNDFRLLFQGWIQRFNELPRE</sequence>
<comment type="catalytic activity">
    <reaction evidence="10">
        <text>ATP + H2O = ADP + phosphate + H(+)</text>
        <dbReference type="Rhea" id="RHEA:13065"/>
        <dbReference type="ChEBI" id="CHEBI:15377"/>
        <dbReference type="ChEBI" id="CHEBI:15378"/>
        <dbReference type="ChEBI" id="CHEBI:30616"/>
        <dbReference type="ChEBI" id="CHEBI:43474"/>
        <dbReference type="ChEBI" id="CHEBI:456216"/>
        <dbReference type="EC" id="5.6.2.3"/>
    </reaction>
</comment>
<dbReference type="PANTHER" id="PTHR30153:SF2">
    <property type="entry name" value="REPLICATIVE DNA HELICASE"/>
    <property type="match status" value="1"/>
</dbReference>
<dbReference type="InterPro" id="IPR016136">
    <property type="entry name" value="DNA_helicase_N/primase_C"/>
</dbReference>
<dbReference type="Proteomes" id="UP001526147">
    <property type="component" value="Unassembled WGS sequence"/>
</dbReference>
<feature type="domain" description="SF4 helicase" evidence="11">
    <location>
        <begin position="168"/>
        <end position="430"/>
    </location>
</feature>
<evidence type="ECO:0000256" key="1">
    <source>
        <dbReference type="ARBA" id="ARBA00008428"/>
    </source>
</evidence>
<evidence type="ECO:0000256" key="5">
    <source>
        <dbReference type="ARBA" id="ARBA00022806"/>
    </source>
</evidence>
<evidence type="ECO:0000256" key="9">
    <source>
        <dbReference type="ARBA" id="ARBA00044969"/>
    </source>
</evidence>
<gene>
    <name evidence="12" type="ORF">OIH86_03590</name>
</gene>
<dbReference type="Pfam" id="PF03796">
    <property type="entry name" value="DnaB_C"/>
    <property type="match status" value="1"/>
</dbReference>
<comment type="similarity">
    <text evidence="1">Belongs to the helicase family. DnaB subfamily.</text>
</comment>
<keyword evidence="4" id="KW-0378">Hydrolase</keyword>
<protein>
    <recommendedName>
        <fullName evidence="9">DNA 5'-3' helicase</fullName>
        <ecNumber evidence="9">5.6.2.3</ecNumber>
    </recommendedName>
</protein>
<name>A0ABT3DCY9_9BACI</name>
<dbReference type="InterPro" id="IPR007693">
    <property type="entry name" value="DNA_helicase_DnaB-like_N"/>
</dbReference>
<evidence type="ECO:0000256" key="8">
    <source>
        <dbReference type="ARBA" id="ARBA00023235"/>
    </source>
</evidence>
<evidence type="ECO:0000313" key="12">
    <source>
        <dbReference type="EMBL" id="MCV9884723.1"/>
    </source>
</evidence>
<keyword evidence="8" id="KW-0413">Isomerase</keyword>
<keyword evidence="7" id="KW-0238">DNA-binding</keyword>
<evidence type="ECO:0000256" key="2">
    <source>
        <dbReference type="ARBA" id="ARBA00022705"/>
    </source>
</evidence>
<accession>A0ABT3DCY9</accession>
<dbReference type="SUPFAM" id="SSF48024">
    <property type="entry name" value="N-terminal domain of DnaB helicase"/>
    <property type="match status" value="1"/>
</dbReference>